<evidence type="ECO:0000256" key="1">
    <source>
        <dbReference type="SAM" id="MobiDB-lite"/>
    </source>
</evidence>
<organism evidence="2 3">
    <name type="scientific">Physcomitrium patens</name>
    <name type="common">Spreading-leaved earth moss</name>
    <name type="synonym">Physcomitrella patens</name>
    <dbReference type="NCBI Taxonomy" id="3218"/>
    <lineage>
        <taxon>Eukaryota</taxon>
        <taxon>Viridiplantae</taxon>
        <taxon>Streptophyta</taxon>
        <taxon>Embryophyta</taxon>
        <taxon>Bryophyta</taxon>
        <taxon>Bryophytina</taxon>
        <taxon>Bryopsida</taxon>
        <taxon>Funariidae</taxon>
        <taxon>Funariales</taxon>
        <taxon>Funariaceae</taxon>
        <taxon>Physcomitrium</taxon>
    </lineage>
</organism>
<accession>A0A7I3ZB00</accession>
<feature type="compositionally biased region" description="Basic residues" evidence="1">
    <location>
        <begin position="1"/>
        <end position="13"/>
    </location>
</feature>
<dbReference type="Gramene" id="Pp3c19_4260V3.2">
    <property type="protein sequence ID" value="PAC:32938290.CDS.1"/>
    <property type="gene ID" value="Pp3c19_4260"/>
</dbReference>
<protein>
    <submittedName>
        <fullName evidence="2">Uncharacterized protein</fullName>
    </submittedName>
</protein>
<dbReference type="InParanoid" id="A0A7I3ZB00"/>
<feature type="region of interest" description="Disordered" evidence="1">
    <location>
        <begin position="1"/>
        <end position="29"/>
    </location>
</feature>
<name>A0A7I3ZB00_PHYPA</name>
<dbReference type="EnsemblPlants" id="Pp3c19_4260V3.2">
    <property type="protein sequence ID" value="PAC:32938290.CDS.1"/>
    <property type="gene ID" value="Pp3c19_4260"/>
</dbReference>
<reference evidence="2 3" key="2">
    <citation type="journal article" date="2018" name="Plant J.">
        <title>The Physcomitrella patens chromosome-scale assembly reveals moss genome structure and evolution.</title>
        <authorList>
            <person name="Lang D."/>
            <person name="Ullrich K.K."/>
            <person name="Murat F."/>
            <person name="Fuchs J."/>
            <person name="Jenkins J."/>
            <person name="Haas F.B."/>
            <person name="Piednoel M."/>
            <person name="Gundlach H."/>
            <person name="Van Bel M."/>
            <person name="Meyberg R."/>
            <person name="Vives C."/>
            <person name="Morata J."/>
            <person name="Symeonidi A."/>
            <person name="Hiss M."/>
            <person name="Muchero W."/>
            <person name="Kamisugi Y."/>
            <person name="Saleh O."/>
            <person name="Blanc G."/>
            <person name="Decker E.L."/>
            <person name="van Gessel N."/>
            <person name="Grimwood J."/>
            <person name="Hayes R.D."/>
            <person name="Graham S.W."/>
            <person name="Gunter L.E."/>
            <person name="McDaniel S.F."/>
            <person name="Hoernstein S.N.W."/>
            <person name="Larsson A."/>
            <person name="Li F.W."/>
            <person name="Perroud P.F."/>
            <person name="Phillips J."/>
            <person name="Ranjan P."/>
            <person name="Rokshar D.S."/>
            <person name="Rothfels C.J."/>
            <person name="Schneider L."/>
            <person name="Shu S."/>
            <person name="Stevenson D.W."/>
            <person name="Thummler F."/>
            <person name="Tillich M."/>
            <person name="Villarreal Aguilar J.C."/>
            <person name="Widiez T."/>
            <person name="Wong G.K."/>
            <person name="Wymore A."/>
            <person name="Zhang Y."/>
            <person name="Zimmer A.D."/>
            <person name="Quatrano R.S."/>
            <person name="Mayer K.F.X."/>
            <person name="Goodstein D."/>
            <person name="Casacuberta J.M."/>
            <person name="Vandepoele K."/>
            <person name="Reski R."/>
            <person name="Cuming A.C."/>
            <person name="Tuskan G.A."/>
            <person name="Maumus F."/>
            <person name="Salse J."/>
            <person name="Schmutz J."/>
            <person name="Rensing S.A."/>
        </authorList>
    </citation>
    <scope>NUCLEOTIDE SEQUENCE [LARGE SCALE GENOMIC DNA]</scope>
    <source>
        <strain evidence="2 3">cv. Gransden 2004</strain>
    </source>
</reference>
<reference evidence="2" key="3">
    <citation type="submission" date="2020-12" db="UniProtKB">
        <authorList>
            <consortium name="EnsemblPlants"/>
        </authorList>
    </citation>
    <scope>IDENTIFICATION</scope>
</reference>
<keyword evidence="3" id="KW-1185">Reference proteome</keyword>
<evidence type="ECO:0000313" key="2">
    <source>
        <dbReference type="EnsemblPlants" id="PAC:32938290.CDS.1"/>
    </source>
</evidence>
<dbReference type="Proteomes" id="UP000006727">
    <property type="component" value="Chromosome 19"/>
</dbReference>
<dbReference type="EMBL" id="ABEU02000019">
    <property type="status" value="NOT_ANNOTATED_CDS"/>
    <property type="molecule type" value="Genomic_DNA"/>
</dbReference>
<proteinExistence type="predicted"/>
<sequence length="123" mass="13820">MRMRMRMRMRTRYNAKEGGGGAENWSEDDRMRECEADRGGIRPNRRIRRLRRGLGRRAAGWEVGFGLSWGFGMLQKSAGLVRRKSVPGPRRRILLSLGGLLVDNAPFSLSSPSSLWSLGLGMG</sequence>
<evidence type="ECO:0000313" key="3">
    <source>
        <dbReference type="Proteomes" id="UP000006727"/>
    </source>
</evidence>
<dbReference type="AlphaFoldDB" id="A0A7I3ZB00"/>
<reference evidence="2 3" key="1">
    <citation type="journal article" date="2008" name="Science">
        <title>The Physcomitrella genome reveals evolutionary insights into the conquest of land by plants.</title>
        <authorList>
            <person name="Rensing S."/>
            <person name="Lang D."/>
            <person name="Zimmer A."/>
            <person name="Terry A."/>
            <person name="Salamov A."/>
            <person name="Shapiro H."/>
            <person name="Nishiyama T."/>
            <person name="Perroud P.-F."/>
            <person name="Lindquist E."/>
            <person name="Kamisugi Y."/>
            <person name="Tanahashi T."/>
            <person name="Sakakibara K."/>
            <person name="Fujita T."/>
            <person name="Oishi K."/>
            <person name="Shin-I T."/>
            <person name="Kuroki Y."/>
            <person name="Toyoda A."/>
            <person name="Suzuki Y."/>
            <person name="Hashimoto A."/>
            <person name="Yamaguchi K."/>
            <person name="Sugano A."/>
            <person name="Kohara Y."/>
            <person name="Fujiyama A."/>
            <person name="Anterola A."/>
            <person name="Aoki S."/>
            <person name="Ashton N."/>
            <person name="Barbazuk W.B."/>
            <person name="Barker E."/>
            <person name="Bennetzen J."/>
            <person name="Bezanilla M."/>
            <person name="Blankenship R."/>
            <person name="Cho S.H."/>
            <person name="Dutcher S."/>
            <person name="Estelle M."/>
            <person name="Fawcett J.A."/>
            <person name="Gundlach H."/>
            <person name="Hanada K."/>
            <person name="Heyl A."/>
            <person name="Hicks K.A."/>
            <person name="Hugh J."/>
            <person name="Lohr M."/>
            <person name="Mayer K."/>
            <person name="Melkozernov A."/>
            <person name="Murata T."/>
            <person name="Nelson D."/>
            <person name="Pils B."/>
            <person name="Prigge M."/>
            <person name="Reiss B."/>
            <person name="Renner T."/>
            <person name="Rombauts S."/>
            <person name="Rushton P."/>
            <person name="Sanderfoot A."/>
            <person name="Schween G."/>
            <person name="Shiu S.-H."/>
            <person name="Stueber K."/>
            <person name="Theodoulou F.L."/>
            <person name="Tu H."/>
            <person name="Van de Peer Y."/>
            <person name="Verrier P.J."/>
            <person name="Waters E."/>
            <person name="Wood A."/>
            <person name="Yang L."/>
            <person name="Cove D."/>
            <person name="Cuming A."/>
            <person name="Hasebe M."/>
            <person name="Lucas S."/>
            <person name="Mishler D.B."/>
            <person name="Reski R."/>
            <person name="Grigoriev I."/>
            <person name="Quatrano R.S."/>
            <person name="Boore J.L."/>
        </authorList>
    </citation>
    <scope>NUCLEOTIDE SEQUENCE [LARGE SCALE GENOMIC DNA]</scope>
    <source>
        <strain evidence="2 3">cv. Gransden 2004</strain>
    </source>
</reference>